<accession>E6SV43</accession>
<gene>
    <name evidence="5" type="ordered locus">Bache_1420</name>
</gene>
<dbReference type="HOGENOM" id="CLU_056497_0_0_10"/>
<organism evidence="5 6">
    <name type="scientific">Bacteroides helcogenes (strain ATCC 35417 / DSM 20613 / JCM 6297 / CCUG 15421 / P 36-108)</name>
    <dbReference type="NCBI Taxonomy" id="693979"/>
    <lineage>
        <taxon>Bacteria</taxon>
        <taxon>Pseudomonadati</taxon>
        <taxon>Bacteroidota</taxon>
        <taxon>Bacteroidia</taxon>
        <taxon>Bacteroidales</taxon>
        <taxon>Bacteroidaceae</taxon>
        <taxon>Bacteroides</taxon>
    </lineage>
</organism>
<evidence type="ECO:0000256" key="1">
    <source>
        <dbReference type="ARBA" id="ARBA00004442"/>
    </source>
</evidence>
<sequence>MHNIHKLAYMTYLLVALFTTALSAQNTGSNNDSLQHPIIHKIGFDIRPNYVTPTASFLKGENKQQEPIQKHLSAHLKYAFQFSKNSRLGKLYPYAYQGIGISYGSFFNTSEVGNPLALYAFQGSRIKQLSPKLSLDYEWNFGVSFYWKKYNELTNQYNNIVGSKINAYINLGFFLNWQVSPQWNLTAGLDFTHFSNGNTNYPNAGINPIGGRIGIVHTFGRENTDAATTRIGNAKPIDILPHVSYDLIIYGATRKKGFIKDNRTYLVPGAFGIIGLNFNPMYNFNKFFKAGTSLDLQFDESANIKEHLADSPAHDPKFYRPPFREQFAAGLSIRGELVMPIFSINIGFGHNILYKGNDTKNFYQILALKASLTRNIFLHVGYQLSNFKSPNNLMLGLGHRFNNKR</sequence>
<keyword evidence="6" id="KW-1185">Reference proteome</keyword>
<dbReference type="EMBL" id="CP002352">
    <property type="protein sequence ID" value="ADV43425.1"/>
    <property type="molecule type" value="Genomic_DNA"/>
</dbReference>
<dbReference type="InterPro" id="IPR018550">
    <property type="entry name" value="Lipid-A_deacylase-rel"/>
</dbReference>
<dbReference type="PATRIC" id="fig|693979.3.peg.1503"/>
<evidence type="ECO:0000256" key="3">
    <source>
        <dbReference type="ARBA" id="ARBA00023237"/>
    </source>
</evidence>
<reference evidence="5 6" key="2">
    <citation type="journal article" date="2011" name="Stand. Genomic Sci.">
        <title>Complete genome sequence of Bacteroides helcogenes type strain (P 36-108).</title>
        <authorList>
            <person name="Pati A."/>
            <person name="Gronow S."/>
            <person name="Zeytun A."/>
            <person name="Lapidus A."/>
            <person name="Nolan M."/>
            <person name="Hammon N."/>
            <person name="Deshpande S."/>
            <person name="Cheng J.F."/>
            <person name="Tapia R."/>
            <person name="Han C."/>
            <person name="Goodwin L."/>
            <person name="Pitluck S."/>
            <person name="Liolios K."/>
            <person name="Pagani I."/>
            <person name="Ivanova N."/>
            <person name="Mavromatis K."/>
            <person name="Chen A."/>
            <person name="Palaniappan K."/>
            <person name="Land M."/>
            <person name="Hauser L."/>
            <person name="Chang Y.J."/>
            <person name="Jeffries C.D."/>
            <person name="Detter J.C."/>
            <person name="Brambilla E."/>
            <person name="Rohde M."/>
            <person name="Goker M."/>
            <person name="Woyke T."/>
            <person name="Bristow J."/>
            <person name="Eisen J.A."/>
            <person name="Markowitz V."/>
            <person name="Hugenholtz P."/>
            <person name="Kyrpides N.C."/>
            <person name="Klenk H.P."/>
            <person name="Lucas S."/>
        </authorList>
    </citation>
    <scope>NUCLEOTIDE SEQUENCE [LARGE SCALE GENOMIC DNA]</scope>
    <source>
        <strain evidence="6">ATCC 35417 / DSM 20613 / JCM 6297 / CCUG 15421 / P 36-108</strain>
    </source>
</reference>
<dbReference type="OrthoDB" id="627554at2"/>
<dbReference type="STRING" id="693979.Bache_1420"/>
<feature type="chain" id="PRO_5003209358" evidence="4">
    <location>
        <begin position="25"/>
        <end position="405"/>
    </location>
</feature>
<feature type="signal peptide" evidence="4">
    <location>
        <begin position="1"/>
        <end position="24"/>
    </location>
</feature>
<keyword evidence="2" id="KW-0472">Membrane</keyword>
<evidence type="ECO:0000256" key="2">
    <source>
        <dbReference type="ARBA" id="ARBA00023136"/>
    </source>
</evidence>
<dbReference type="Pfam" id="PF09411">
    <property type="entry name" value="PagL"/>
    <property type="match status" value="1"/>
</dbReference>
<dbReference type="InterPro" id="IPR036942">
    <property type="entry name" value="Beta-barrel_TonB_sf"/>
</dbReference>
<evidence type="ECO:0000313" key="5">
    <source>
        <dbReference type="EMBL" id="ADV43425.1"/>
    </source>
</evidence>
<evidence type="ECO:0000313" key="6">
    <source>
        <dbReference type="Proteomes" id="UP000008630"/>
    </source>
</evidence>
<dbReference type="Gene3D" id="2.40.170.20">
    <property type="entry name" value="TonB-dependent receptor, beta-barrel domain"/>
    <property type="match status" value="1"/>
</dbReference>
<dbReference type="GO" id="GO:0009279">
    <property type="term" value="C:cell outer membrane"/>
    <property type="evidence" value="ECO:0007669"/>
    <property type="project" value="UniProtKB-SubCell"/>
</dbReference>
<evidence type="ECO:0000256" key="4">
    <source>
        <dbReference type="SAM" id="SignalP"/>
    </source>
</evidence>
<protein>
    <submittedName>
        <fullName evidence="5">Lipid A 3-O-deacylase-related protein</fullName>
    </submittedName>
</protein>
<proteinExistence type="predicted"/>
<comment type="subcellular location">
    <subcellularLocation>
        <location evidence="1">Cell outer membrane</location>
    </subcellularLocation>
</comment>
<keyword evidence="4" id="KW-0732">Signal</keyword>
<name>E6SV43_BACT6</name>
<dbReference type="Proteomes" id="UP000008630">
    <property type="component" value="Chromosome"/>
</dbReference>
<dbReference type="KEGG" id="bhl:Bache_1420"/>
<reference key="1">
    <citation type="submission" date="2010-11" db="EMBL/GenBank/DDBJ databases">
        <title>The complete genome of Bacteroides helcogenes P 36-108.</title>
        <authorList>
            <consortium name="US DOE Joint Genome Institute (JGI-PGF)"/>
            <person name="Lucas S."/>
            <person name="Copeland A."/>
            <person name="Lapidus A."/>
            <person name="Bruce D."/>
            <person name="Goodwin L."/>
            <person name="Pitluck S."/>
            <person name="Kyrpides N."/>
            <person name="Mavromatis K."/>
            <person name="Ivanova N."/>
            <person name="Zeytun A."/>
            <person name="Brettin T."/>
            <person name="Detter J.C."/>
            <person name="Tapia R."/>
            <person name="Han C."/>
            <person name="Land M."/>
            <person name="Hauser L."/>
            <person name="Markowitz V."/>
            <person name="Cheng J.-F."/>
            <person name="Hugenholtz P."/>
            <person name="Woyke T."/>
            <person name="Wu D."/>
            <person name="Gronow S."/>
            <person name="Wellnitz S."/>
            <person name="Brambilla E."/>
            <person name="Klenk H.-P."/>
            <person name="Eisen J.A."/>
        </authorList>
    </citation>
    <scope>NUCLEOTIDE SEQUENCE</scope>
    <source>
        <strain>P 36-108</strain>
    </source>
</reference>
<dbReference type="eggNOG" id="COG1317">
    <property type="taxonomic scope" value="Bacteria"/>
</dbReference>
<dbReference type="AlphaFoldDB" id="E6SV43"/>
<keyword evidence="3" id="KW-0998">Cell outer membrane</keyword>